<dbReference type="SUPFAM" id="SSF51735">
    <property type="entry name" value="NAD(P)-binding Rossmann-fold domains"/>
    <property type="match status" value="1"/>
</dbReference>
<sequence>MAKLKNKVALVTGAASGLGWAIAQRFAQEGATVIATDINIEEAPSQADVHFEPHDVCLLEDLQRLQALIEHRHGHLDILVNNAGITLMGSIEDISIEAFDRTLDVDVKGPFLGCKTMLPLMKQRGGSIINIASVSSFKPKAELVAYNTAKAGVALMTQSIALHCAQQGYNVRANYINPGVIKTAMLEKVVSQVENGEELMDGYKKMHPIGRIGEPTEIGAMATFLASDEASFITGCGYTVDGGLGIN</sequence>
<evidence type="ECO:0000313" key="3">
    <source>
        <dbReference type="EMBL" id="GAA4952509.1"/>
    </source>
</evidence>
<dbReference type="PRINTS" id="PR00080">
    <property type="entry name" value="SDRFAMILY"/>
</dbReference>
<dbReference type="InterPro" id="IPR036291">
    <property type="entry name" value="NAD(P)-bd_dom_sf"/>
</dbReference>
<evidence type="ECO:0000313" key="4">
    <source>
        <dbReference type="Proteomes" id="UP001409585"/>
    </source>
</evidence>
<dbReference type="AlphaFoldDB" id="A0AAV3U6R0"/>
<evidence type="ECO:0000256" key="2">
    <source>
        <dbReference type="ARBA" id="ARBA00023002"/>
    </source>
</evidence>
<dbReference type="InterPro" id="IPR002347">
    <property type="entry name" value="SDR_fam"/>
</dbReference>
<dbReference type="Pfam" id="PF13561">
    <property type="entry name" value="adh_short_C2"/>
    <property type="match status" value="1"/>
</dbReference>
<proteinExistence type="inferred from homology"/>
<organism evidence="3 4">
    <name type="scientific">Halioxenophilus aromaticivorans</name>
    <dbReference type="NCBI Taxonomy" id="1306992"/>
    <lineage>
        <taxon>Bacteria</taxon>
        <taxon>Pseudomonadati</taxon>
        <taxon>Pseudomonadota</taxon>
        <taxon>Gammaproteobacteria</taxon>
        <taxon>Alteromonadales</taxon>
        <taxon>Alteromonadaceae</taxon>
        <taxon>Halioxenophilus</taxon>
    </lineage>
</organism>
<comment type="similarity">
    <text evidence="1">Belongs to the short-chain dehydrogenases/reductases (SDR) family.</text>
</comment>
<dbReference type="GO" id="GO:0016616">
    <property type="term" value="F:oxidoreductase activity, acting on the CH-OH group of donors, NAD or NADP as acceptor"/>
    <property type="evidence" value="ECO:0007669"/>
    <property type="project" value="TreeGrafter"/>
</dbReference>
<dbReference type="PRINTS" id="PR00081">
    <property type="entry name" value="GDHRDH"/>
</dbReference>
<comment type="caution">
    <text evidence="3">The sequence shown here is derived from an EMBL/GenBank/DDBJ whole genome shotgun (WGS) entry which is preliminary data.</text>
</comment>
<evidence type="ECO:0000256" key="1">
    <source>
        <dbReference type="ARBA" id="ARBA00006484"/>
    </source>
</evidence>
<dbReference type="InterPro" id="IPR020904">
    <property type="entry name" value="Sc_DH/Rdtase_CS"/>
</dbReference>
<keyword evidence="2" id="KW-0560">Oxidoreductase</keyword>
<dbReference type="RefSeq" id="WP_345425856.1">
    <property type="nucleotide sequence ID" value="NZ_AP031496.1"/>
</dbReference>
<keyword evidence="4" id="KW-1185">Reference proteome</keyword>
<dbReference type="PANTHER" id="PTHR42760">
    <property type="entry name" value="SHORT-CHAIN DEHYDROGENASES/REDUCTASES FAMILY MEMBER"/>
    <property type="match status" value="1"/>
</dbReference>
<dbReference type="FunFam" id="3.40.50.720:FF:000084">
    <property type="entry name" value="Short-chain dehydrogenase reductase"/>
    <property type="match status" value="1"/>
</dbReference>
<gene>
    <name evidence="3" type="ORF">GCM10025791_36520</name>
</gene>
<name>A0AAV3U6R0_9ALTE</name>
<dbReference type="EMBL" id="BAABLX010000029">
    <property type="protein sequence ID" value="GAA4952509.1"/>
    <property type="molecule type" value="Genomic_DNA"/>
</dbReference>
<dbReference type="Gene3D" id="3.40.50.720">
    <property type="entry name" value="NAD(P)-binding Rossmann-like Domain"/>
    <property type="match status" value="1"/>
</dbReference>
<dbReference type="PANTHER" id="PTHR42760:SF115">
    <property type="entry name" value="3-OXOACYL-[ACYL-CARRIER-PROTEIN] REDUCTASE FABG"/>
    <property type="match status" value="1"/>
</dbReference>
<protein>
    <submittedName>
        <fullName evidence="3">SDR family oxidoreductase</fullName>
    </submittedName>
</protein>
<dbReference type="Proteomes" id="UP001409585">
    <property type="component" value="Unassembled WGS sequence"/>
</dbReference>
<reference evidence="4" key="1">
    <citation type="journal article" date="2019" name="Int. J. Syst. Evol. Microbiol.">
        <title>The Global Catalogue of Microorganisms (GCM) 10K type strain sequencing project: providing services to taxonomists for standard genome sequencing and annotation.</title>
        <authorList>
            <consortium name="The Broad Institute Genomics Platform"/>
            <consortium name="The Broad Institute Genome Sequencing Center for Infectious Disease"/>
            <person name="Wu L."/>
            <person name="Ma J."/>
        </authorList>
    </citation>
    <scope>NUCLEOTIDE SEQUENCE [LARGE SCALE GENOMIC DNA]</scope>
    <source>
        <strain evidence="4">JCM 19134</strain>
    </source>
</reference>
<dbReference type="PROSITE" id="PS00061">
    <property type="entry name" value="ADH_SHORT"/>
    <property type="match status" value="1"/>
</dbReference>
<accession>A0AAV3U6R0</accession>